<evidence type="ECO:0000256" key="1">
    <source>
        <dbReference type="ARBA" id="ARBA00022630"/>
    </source>
</evidence>
<dbReference type="Proteomes" id="UP000321797">
    <property type="component" value="Unassembled WGS sequence"/>
</dbReference>
<feature type="domain" description="Alpha-glycerophosphate oxidase C-terminal" evidence="5">
    <location>
        <begin position="111"/>
        <end position="213"/>
    </location>
</feature>
<dbReference type="Gene3D" id="3.50.50.60">
    <property type="entry name" value="FAD/NAD(P)-binding domain"/>
    <property type="match status" value="1"/>
</dbReference>
<dbReference type="Gene3D" id="1.10.8.870">
    <property type="entry name" value="Alpha-glycerophosphate oxidase, cap domain"/>
    <property type="match status" value="1"/>
</dbReference>
<evidence type="ECO:0000256" key="4">
    <source>
        <dbReference type="ARBA" id="ARBA00023002"/>
    </source>
</evidence>
<dbReference type="GO" id="GO:0004368">
    <property type="term" value="F:glycerol-3-phosphate dehydrogenase (quinone) activity"/>
    <property type="evidence" value="ECO:0007669"/>
    <property type="project" value="InterPro"/>
</dbReference>
<reference evidence="6 7" key="1">
    <citation type="submission" date="2018-09" db="EMBL/GenBank/DDBJ databases">
        <title>Metagenome Assembled Genomes from an Advanced Water Purification Facility.</title>
        <authorList>
            <person name="Stamps B.W."/>
            <person name="Spear J.R."/>
        </authorList>
    </citation>
    <scope>NUCLEOTIDE SEQUENCE [LARGE SCALE GENOMIC DNA]</scope>
    <source>
        <strain evidence="6">Bin_29_2</strain>
    </source>
</reference>
<comment type="caution">
    <text evidence="6">The sequence shown here is derived from an EMBL/GenBank/DDBJ whole genome shotgun (WGS) entry which is preliminary data.</text>
</comment>
<evidence type="ECO:0000313" key="6">
    <source>
        <dbReference type="EMBL" id="TXI51789.1"/>
    </source>
</evidence>
<dbReference type="InterPro" id="IPR038299">
    <property type="entry name" value="DAO_C_sf"/>
</dbReference>
<evidence type="ECO:0000256" key="3">
    <source>
        <dbReference type="ARBA" id="ARBA00022827"/>
    </source>
</evidence>
<evidence type="ECO:0000256" key="2">
    <source>
        <dbReference type="ARBA" id="ARBA00022798"/>
    </source>
</evidence>
<dbReference type="PROSITE" id="PS00978">
    <property type="entry name" value="FAD_G3PDH_2"/>
    <property type="match status" value="1"/>
</dbReference>
<dbReference type="InterPro" id="IPR036188">
    <property type="entry name" value="FAD/NAD-bd_sf"/>
</dbReference>
<sequence>YLGLTDEEAPGPVPDVPQPTSAEISFLLDTVNTALGTALSTADVRGAYAGLRPLIDTGEGRTADVSRNHAVVESESGVFSVIGGKLTEYRHMAQDVLDRAVRLRALSTAACRTRDLPLIGAPTNPGPQVPSAAALPASLVLRYGAEAPNVLASATCDRPGETVADGIDVTRAEFEYAISHEGALTVEDIVERRTRIGLVAHDRDRVHEVARELLDAAE</sequence>
<proteinExistence type="predicted"/>
<dbReference type="PANTHER" id="PTHR11985:SF35">
    <property type="entry name" value="ANAEROBIC GLYCEROL-3-PHOSPHATE DEHYDROGENASE SUBUNIT A"/>
    <property type="match status" value="1"/>
</dbReference>
<gene>
    <name evidence="6" type="ORF">E6Q54_19820</name>
</gene>
<keyword evidence="1" id="KW-0285">Flavoprotein</keyword>
<name>A0A5C7XQK2_9MYCO</name>
<organism evidence="6 7">
    <name type="scientific">Mycolicibacter arupensis</name>
    <dbReference type="NCBI Taxonomy" id="342002"/>
    <lineage>
        <taxon>Bacteria</taxon>
        <taxon>Bacillati</taxon>
        <taxon>Actinomycetota</taxon>
        <taxon>Actinomycetes</taxon>
        <taxon>Mycobacteriales</taxon>
        <taxon>Mycobacteriaceae</taxon>
        <taxon>Mycolicibacter</taxon>
    </lineage>
</organism>
<dbReference type="GO" id="GO:0006071">
    <property type="term" value="P:glycerol metabolic process"/>
    <property type="evidence" value="ECO:0007669"/>
    <property type="project" value="UniProtKB-KW"/>
</dbReference>
<dbReference type="InterPro" id="IPR031656">
    <property type="entry name" value="DAO_C"/>
</dbReference>
<feature type="non-terminal residue" evidence="6">
    <location>
        <position position="1"/>
    </location>
</feature>
<dbReference type="InterPro" id="IPR000447">
    <property type="entry name" value="G3P_DH_FAD-dep"/>
</dbReference>
<dbReference type="Pfam" id="PF16901">
    <property type="entry name" value="DAO_C"/>
    <property type="match status" value="1"/>
</dbReference>
<dbReference type="AlphaFoldDB" id="A0A5C7XQK2"/>
<keyword evidence="4" id="KW-0560">Oxidoreductase</keyword>
<protein>
    <submittedName>
        <fullName evidence="6">Glycerol-3-phosphate dehydrogenase</fullName>
    </submittedName>
</protein>
<keyword evidence="3" id="KW-0274">FAD</keyword>
<evidence type="ECO:0000259" key="5">
    <source>
        <dbReference type="Pfam" id="PF16901"/>
    </source>
</evidence>
<accession>A0A5C7XQK2</accession>
<keyword evidence="2" id="KW-0319">Glycerol metabolism</keyword>
<evidence type="ECO:0000313" key="7">
    <source>
        <dbReference type="Proteomes" id="UP000321797"/>
    </source>
</evidence>
<dbReference type="RefSeq" id="WP_276762844.1">
    <property type="nucleotide sequence ID" value="NZ_SSGD01000139.1"/>
</dbReference>
<dbReference type="EMBL" id="SSGD01000139">
    <property type="protein sequence ID" value="TXI51789.1"/>
    <property type="molecule type" value="Genomic_DNA"/>
</dbReference>
<dbReference type="PANTHER" id="PTHR11985">
    <property type="entry name" value="GLYCEROL-3-PHOSPHATE DEHYDROGENASE"/>
    <property type="match status" value="1"/>
</dbReference>
<dbReference type="GO" id="GO:0046168">
    <property type="term" value="P:glycerol-3-phosphate catabolic process"/>
    <property type="evidence" value="ECO:0007669"/>
    <property type="project" value="TreeGrafter"/>
</dbReference>
<dbReference type="Gene3D" id="3.30.9.10">
    <property type="entry name" value="D-Amino Acid Oxidase, subunit A, domain 2"/>
    <property type="match status" value="1"/>
</dbReference>